<dbReference type="InterPro" id="IPR004117">
    <property type="entry name" value="7tm6_olfct_rcpt"/>
</dbReference>
<dbReference type="STRING" id="76193.A0A194QL24"/>
<keyword evidence="5" id="KW-0552">Olfaction</keyword>
<comment type="subcellular location">
    <subcellularLocation>
        <location evidence="1">Cell membrane</location>
        <topology evidence="1">Multi-pass membrane protein</topology>
    </subcellularLocation>
</comment>
<feature type="transmembrane region" description="Helical" evidence="10">
    <location>
        <begin position="36"/>
        <end position="54"/>
    </location>
</feature>
<feature type="transmembrane region" description="Helical" evidence="10">
    <location>
        <begin position="370"/>
        <end position="390"/>
    </location>
</feature>
<evidence type="ECO:0000256" key="4">
    <source>
        <dbReference type="ARBA" id="ARBA00022692"/>
    </source>
</evidence>
<evidence type="ECO:0000313" key="12">
    <source>
        <dbReference type="Proteomes" id="UP000053240"/>
    </source>
</evidence>
<keyword evidence="9" id="KW-0807">Transducer</keyword>
<evidence type="ECO:0000256" key="10">
    <source>
        <dbReference type="SAM" id="Phobius"/>
    </source>
</evidence>
<keyword evidence="8 11" id="KW-0675">Receptor</keyword>
<dbReference type="GO" id="GO:0005886">
    <property type="term" value="C:plasma membrane"/>
    <property type="evidence" value="ECO:0007669"/>
    <property type="project" value="UniProtKB-SubCell"/>
</dbReference>
<keyword evidence="3" id="KW-0716">Sensory transduction</keyword>
<proteinExistence type="predicted"/>
<keyword evidence="4 10" id="KW-0812">Transmembrane</keyword>
<gene>
    <name evidence="11" type="ORF">RR48_14674</name>
</gene>
<feature type="transmembrane region" description="Helical" evidence="10">
    <location>
        <begin position="130"/>
        <end position="150"/>
    </location>
</feature>
<dbReference type="PANTHER" id="PTHR21137:SF35">
    <property type="entry name" value="ODORANT RECEPTOR 19A-RELATED"/>
    <property type="match status" value="1"/>
</dbReference>
<evidence type="ECO:0000256" key="6">
    <source>
        <dbReference type="ARBA" id="ARBA00022989"/>
    </source>
</evidence>
<organism evidence="11 12">
    <name type="scientific">Papilio machaon</name>
    <name type="common">Old World swallowtail butterfly</name>
    <dbReference type="NCBI Taxonomy" id="76193"/>
    <lineage>
        <taxon>Eukaryota</taxon>
        <taxon>Metazoa</taxon>
        <taxon>Ecdysozoa</taxon>
        <taxon>Arthropoda</taxon>
        <taxon>Hexapoda</taxon>
        <taxon>Insecta</taxon>
        <taxon>Pterygota</taxon>
        <taxon>Neoptera</taxon>
        <taxon>Endopterygota</taxon>
        <taxon>Lepidoptera</taxon>
        <taxon>Glossata</taxon>
        <taxon>Ditrysia</taxon>
        <taxon>Papilionoidea</taxon>
        <taxon>Papilionidae</taxon>
        <taxon>Papilioninae</taxon>
        <taxon>Papilio</taxon>
    </lineage>
</organism>
<evidence type="ECO:0000256" key="5">
    <source>
        <dbReference type="ARBA" id="ARBA00022725"/>
    </source>
</evidence>
<dbReference type="AlphaFoldDB" id="A0A194QL24"/>
<dbReference type="GO" id="GO:0004984">
    <property type="term" value="F:olfactory receptor activity"/>
    <property type="evidence" value="ECO:0007669"/>
    <property type="project" value="InterPro"/>
</dbReference>
<evidence type="ECO:0000313" key="11">
    <source>
        <dbReference type="EMBL" id="KPJ06232.1"/>
    </source>
</evidence>
<sequence length="463" mass="53868">PFWIFLLSCSFYLDIVGFVTFHIFYADGLIDMLNSYFNISLFVFIYNTGRWMIFERKGLRKVLKLAERNNNMAMQFENITPKHTALMKSMKKLVIICYFFHFVNDFIVFTPQRVSKIEDFSVTSCVATFWALHFVLLLYIYGFGCLFYQIKFANGPGDFIKSYVNVSIFTLTATSSGWFLMKWPFCKNVLKNVIKNDELTRQSAFLKKRHSNLLSAIKKMLLVFYISNMINVFFIYLPSRADLQNDNYSMTQCVGLEPLSTSPNREICQTIILTLELSLVTIVLNYQGLLLLLISHTTAMYQLMADEMTALNENDNENVKERLPIMIVRHSMTMGTVDDLKKLYSVPIGIHFGSNAVCICLFFYLPLQDWITFIPVLMYCFLVYFLYCFLCQRLINASEVFERAVYCCGWETFDLNEMKLTYMMLMQAQKPIELLAAGIVPVNIYTFATSMQAMFKFVTVVKF</sequence>
<dbReference type="GO" id="GO:0005549">
    <property type="term" value="F:odorant binding"/>
    <property type="evidence" value="ECO:0007669"/>
    <property type="project" value="InterPro"/>
</dbReference>
<evidence type="ECO:0000256" key="1">
    <source>
        <dbReference type="ARBA" id="ARBA00004651"/>
    </source>
</evidence>
<dbReference type="EMBL" id="KQ461198">
    <property type="protein sequence ID" value="KPJ06232.1"/>
    <property type="molecule type" value="Genomic_DNA"/>
</dbReference>
<dbReference type="GO" id="GO:0007165">
    <property type="term" value="P:signal transduction"/>
    <property type="evidence" value="ECO:0007669"/>
    <property type="project" value="UniProtKB-KW"/>
</dbReference>
<evidence type="ECO:0000256" key="2">
    <source>
        <dbReference type="ARBA" id="ARBA00022475"/>
    </source>
</evidence>
<evidence type="ECO:0000256" key="3">
    <source>
        <dbReference type="ARBA" id="ARBA00022606"/>
    </source>
</evidence>
<reference evidence="11 12" key="1">
    <citation type="journal article" date="2015" name="Nat. Commun.">
        <title>Outbred genome sequencing and CRISPR/Cas9 gene editing in butterflies.</title>
        <authorList>
            <person name="Li X."/>
            <person name="Fan D."/>
            <person name="Zhang W."/>
            <person name="Liu G."/>
            <person name="Zhang L."/>
            <person name="Zhao L."/>
            <person name="Fang X."/>
            <person name="Chen L."/>
            <person name="Dong Y."/>
            <person name="Chen Y."/>
            <person name="Ding Y."/>
            <person name="Zhao R."/>
            <person name="Feng M."/>
            <person name="Zhu Y."/>
            <person name="Feng Y."/>
            <person name="Jiang X."/>
            <person name="Zhu D."/>
            <person name="Xiang H."/>
            <person name="Feng X."/>
            <person name="Li S."/>
            <person name="Wang J."/>
            <person name="Zhang G."/>
            <person name="Kronforst M.R."/>
            <person name="Wang W."/>
        </authorList>
    </citation>
    <scope>NUCLEOTIDE SEQUENCE [LARGE SCALE GENOMIC DNA]</scope>
    <source>
        <strain evidence="11">Ya'a_city_454_Pm</strain>
        <tissue evidence="11">Whole body</tissue>
    </source>
</reference>
<feature type="transmembrane region" description="Helical" evidence="10">
    <location>
        <begin position="93"/>
        <end position="110"/>
    </location>
</feature>
<keyword evidence="6 10" id="KW-1133">Transmembrane helix</keyword>
<dbReference type="InParanoid" id="A0A194QL24"/>
<keyword evidence="2" id="KW-1003">Cell membrane</keyword>
<feature type="transmembrane region" description="Helical" evidence="10">
    <location>
        <begin position="434"/>
        <end position="455"/>
    </location>
</feature>
<protein>
    <submittedName>
        <fullName evidence="11">Putative odorant receptor 67d</fullName>
    </submittedName>
</protein>
<feature type="non-terminal residue" evidence="11">
    <location>
        <position position="1"/>
    </location>
</feature>
<dbReference type="Proteomes" id="UP000053240">
    <property type="component" value="Unassembled WGS sequence"/>
</dbReference>
<keyword evidence="7 10" id="KW-0472">Membrane</keyword>
<evidence type="ECO:0000256" key="9">
    <source>
        <dbReference type="ARBA" id="ARBA00023224"/>
    </source>
</evidence>
<feature type="transmembrane region" description="Helical" evidence="10">
    <location>
        <begin position="343"/>
        <end position="364"/>
    </location>
</feature>
<dbReference type="Pfam" id="PF02949">
    <property type="entry name" value="7tm_6"/>
    <property type="match status" value="1"/>
</dbReference>
<name>A0A194QL24_PAPMA</name>
<evidence type="ECO:0000256" key="7">
    <source>
        <dbReference type="ARBA" id="ARBA00023136"/>
    </source>
</evidence>
<accession>A0A194QL24</accession>
<feature type="transmembrane region" description="Helical" evidence="10">
    <location>
        <begin position="220"/>
        <end position="237"/>
    </location>
</feature>
<keyword evidence="12" id="KW-1185">Reference proteome</keyword>
<dbReference type="PANTHER" id="PTHR21137">
    <property type="entry name" value="ODORANT RECEPTOR"/>
    <property type="match status" value="1"/>
</dbReference>
<feature type="transmembrane region" description="Helical" evidence="10">
    <location>
        <begin position="5"/>
        <end position="24"/>
    </location>
</feature>
<evidence type="ECO:0000256" key="8">
    <source>
        <dbReference type="ARBA" id="ARBA00023170"/>
    </source>
</evidence>